<dbReference type="Proteomes" id="UP000244811">
    <property type="component" value="Chromosome 2"/>
</dbReference>
<sequence>MNDRVQKFVECIKNKSQKDIRDSLESIKNSTITTIVSDFDDLLKKIKIAETVSFTNLGDVFGKVKCFSIFTDVQKCCSLKYLTSKTGDTIEAIIANNPSLNLKECEDFKTISDKFSELDEALMKQEKEICA</sequence>
<reference evidence="1" key="1">
    <citation type="submission" date="2022-07" db="EMBL/GenBank/DDBJ databases">
        <title>Evaluation of T. orientalis genome assembly methods using nanopore sequencing and analysis of variation between genomes.</title>
        <authorList>
            <person name="Yam J."/>
            <person name="Micallef M.L."/>
            <person name="Liu M."/>
            <person name="Djordjevic S.P."/>
            <person name="Bogema D.R."/>
            <person name="Jenkins C."/>
        </authorList>
    </citation>
    <scope>NUCLEOTIDE SEQUENCE</scope>
    <source>
        <strain evidence="1">Goon Nure</strain>
    </source>
</reference>
<evidence type="ECO:0000313" key="2">
    <source>
        <dbReference type="Proteomes" id="UP000244811"/>
    </source>
</evidence>
<accession>A0A976MCL1</accession>
<gene>
    <name evidence="1" type="ORF">MACK_001252</name>
</gene>
<dbReference type="AlphaFoldDB" id="A0A976MCL1"/>
<dbReference type="EMBL" id="CP056071">
    <property type="protein sequence ID" value="UKK01899.1"/>
    <property type="molecule type" value="Genomic_DNA"/>
</dbReference>
<proteinExistence type="predicted"/>
<organism evidence="1 2">
    <name type="scientific">Theileria orientalis</name>
    <dbReference type="NCBI Taxonomy" id="68886"/>
    <lineage>
        <taxon>Eukaryota</taxon>
        <taxon>Sar</taxon>
        <taxon>Alveolata</taxon>
        <taxon>Apicomplexa</taxon>
        <taxon>Aconoidasida</taxon>
        <taxon>Piroplasmida</taxon>
        <taxon>Theileriidae</taxon>
        <taxon>Theileria</taxon>
    </lineage>
</organism>
<evidence type="ECO:0000313" key="1">
    <source>
        <dbReference type="EMBL" id="UKK01899.1"/>
    </source>
</evidence>
<protein>
    <submittedName>
        <fullName evidence="1">Uncharacterized protein</fullName>
    </submittedName>
</protein>
<name>A0A976MCL1_THEOR</name>